<evidence type="ECO:0000256" key="2">
    <source>
        <dbReference type="SAM" id="SignalP"/>
    </source>
</evidence>
<gene>
    <name evidence="3" type="ORF">URODEC1_LOCUS76965</name>
</gene>
<organism evidence="3 4">
    <name type="scientific">Urochloa decumbens</name>
    <dbReference type="NCBI Taxonomy" id="240449"/>
    <lineage>
        <taxon>Eukaryota</taxon>
        <taxon>Viridiplantae</taxon>
        <taxon>Streptophyta</taxon>
        <taxon>Embryophyta</taxon>
        <taxon>Tracheophyta</taxon>
        <taxon>Spermatophyta</taxon>
        <taxon>Magnoliopsida</taxon>
        <taxon>Liliopsida</taxon>
        <taxon>Poales</taxon>
        <taxon>Poaceae</taxon>
        <taxon>PACMAD clade</taxon>
        <taxon>Panicoideae</taxon>
        <taxon>Panicodae</taxon>
        <taxon>Paniceae</taxon>
        <taxon>Melinidinae</taxon>
        <taxon>Urochloa</taxon>
    </lineage>
</organism>
<dbReference type="PANTHER" id="PTHR33052">
    <property type="entry name" value="DUF4228 DOMAIN PROTEIN-RELATED"/>
    <property type="match status" value="1"/>
</dbReference>
<dbReference type="InterPro" id="IPR025322">
    <property type="entry name" value="PADRE_dom"/>
</dbReference>
<evidence type="ECO:0000313" key="4">
    <source>
        <dbReference type="Proteomes" id="UP001497457"/>
    </source>
</evidence>
<proteinExistence type="predicted"/>
<dbReference type="EMBL" id="OZ075113">
    <property type="protein sequence ID" value="CAL5023481.1"/>
    <property type="molecule type" value="Genomic_DNA"/>
</dbReference>
<protein>
    <submittedName>
        <fullName evidence="3">Uncharacterized protein</fullName>
    </submittedName>
</protein>
<dbReference type="Pfam" id="PF14009">
    <property type="entry name" value="PADRE"/>
    <property type="match status" value="1"/>
</dbReference>
<sequence>MGLLLSCIHASSVSAGDKQQQPAAPPARVIAADGSLKELPGPPLASVSDVLGGGGGAPPPFFVCNSDALYFDEPPPALAAAEQLRPGQMYFVLPAAMLGRRLSSANMAALAARAIAALPAENEKTPPRRLRRRERVSEKRHNQVRVVPVLLREDGEHESAFHETLNERTLGEFAAVTSRATSGDKVAAPAAGTRKTRPSAMKRALSMIREDAE</sequence>
<feature type="signal peptide" evidence="2">
    <location>
        <begin position="1"/>
        <end position="15"/>
    </location>
</feature>
<feature type="region of interest" description="Disordered" evidence="1">
    <location>
        <begin position="179"/>
        <end position="213"/>
    </location>
</feature>
<feature type="chain" id="PRO_5044819145" evidence="2">
    <location>
        <begin position="16"/>
        <end position="213"/>
    </location>
</feature>
<evidence type="ECO:0000313" key="3">
    <source>
        <dbReference type="EMBL" id="CAL5023481.1"/>
    </source>
</evidence>
<dbReference type="AlphaFoldDB" id="A0ABC9CNP2"/>
<dbReference type="Proteomes" id="UP001497457">
    <property type="component" value="Chromosome 3rd"/>
</dbReference>
<accession>A0ABC9CNP2</accession>
<reference evidence="4" key="1">
    <citation type="submission" date="2024-06" db="EMBL/GenBank/DDBJ databases">
        <authorList>
            <person name="Ryan C."/>
        </authorList>
    </citation>
    <scope>NUCLEOTIDE SEQUENCE [LARGE SCALE GENOMIC DNA]</scope>
</reference>
<keyword evidence="4" id="KW-1185">Reference proteome</keyword>
<evidence type="ECO:0000256" key="1">
    <source>
        <dbReference type="SAM" id="MobiDB-lite"/>
    </source>
</evidence>
<keyword evidence="2" id="KW-0732">Signal</keyword>
<name>A0ABC9CNP2_9POAL</name>
<reference evidence="3 4" key="2">
    <citation type="submission" date="2024-10" db="EMBL/GenBank/DDBJ databases">
        <authorList>
            <person name="Ryan C."/>
        </authorList>
    </citation>
    <scope>NUCLEOTIDE SEQUENCE [LARGE SCALE GENOMIC DNA]</scope>
</reference>